<gene>
    <name evidence="2" type="ORF">B0J15DRAFT_75271</name>
</gene>
<evidence type="ECO:0000313" key="3">
    <source>
        <dbReference type="Proteomes" id="UP000736672"/>
    </source>
</evidence>
<comment type="caution">
    <text evidence="2">The sequence shown here is derived from an EMBL/GenBank/DDBJ whole genome shotgun (WGS) entry which is preliminary data.</text>
</comment>
<keyword evidence="3" id="KW-1185">Reference proteome</keyword>
<evidence type="ECO:0000313" key="2">
    <source>
        <dbReference type="EMBL" id="KAH7246823.1"/>
    </source>
</evidence>
<protein>
    <submittedName>
        <fullName evidence="2">Uncharacterized protein</fullName>
    </submittedName>
</protein>
<feature type="region of interest" description="Disordered" evidence="1">
    <location>
        <begin position="1"/>
        <end position="21"/>
    </location>
</feature>
<accession>A0A9P9K3K8</accession>
<evidence type="ECO:0000256" key="1">
    <source>
        <dbReference type="SAM" id="MobiDB-lite"/>
    </source>
</evidence>
<proteinExistence type="predicted"/>
<name>A0A9P9K3K8_FUSSL</name>
<sequence length="240" mass="27485">MSRQDELISRVSSDKPDRPDRREATRLNLCLFPLHDSPETHVKDPQTLLPFNTESGTDLKARHGILVSNFFLQLNVSVRIPWFLFRGWRCLALDLCHHFDLSFWPCLLTQVTHTTLLLTRLRPCNHTHTCTHTHPRRLGRWALAVWRMGRGLTLPPLIPTSTRPCPTSVPMYQACPSLLWARLPQQPPLVVGSSSSPSLQLERADPLRTGPGCRLQWCLVYIYFGSPQPVPWVQEEFVAL</sequence>
<organism evidence="2 3">
    <name type="scientific">Fusarium solani</name>
    <name type="common">Filamentous fungus</name>
    <dbReference type="NCBI Taxonomy" id="169388"/>
    <lineage>
        <taxon>Eukaryota</taxon>
        <taxon>Fungi</taxon>
        <taxon>Dikarya</taxon>
        <taxon>Ascomycota</taxon>
        <taxon>Pezizomycotina</taxon>
        <taxon>Sordariomycetes</taxon>
        <taxon>Hypocreomycetidae</taxon>
        <taxon>Hypocreales</taxon>
        <taxon>Nectriaceae</taxon>
        <taxon>Fusarium</taxon>
        <taxon>Fusarium solani species complex</taxon>
    </lineage>
</organism>
<reference evidence="2" key="1">
    <citation type="journal article" date="2021" name="Nat. Commun.">
        <title>Genetic determinants of endophytism in the Arabidopsis root mycobiome.</title>
        <authorList>
            <person name="Mesny F."/>
            <person name="Miyauchi S."/>
            <person name="Thiergart T."/>
            <person name="Pickel B."/>
            <person name="Atanasova L."/>
            <person name="Karlsson M."/>
            <person name="Huettel B."/>
            <person name="Barry K.W."/>
            <person name="Haridas S."/>
            <person name="Chen C."/>
            <person name="Bauer D."/>
            <person name="Andreopoulos W."/>
            <person name="Pangilinan J."/>
            <person name="LaButti K."/>
            <person name="Riley R."/>
            <person name="Lipzen A."/>
            <person name="Clum A."/>
            <person name="Drula E."/>
            <person name="Henrissat B."/>
            <person name="Kohler A."/>
            <person name="Grigoriev I.V."/>
            <person name="Martin F.M."/>
            <person name="Hacquard S."/>
        </authorList>
    </citation>
    <scope>NUCLEOTIDE SEQUENCE</scope>
    <source>
        <strain evidence="2">FSSC 5 MPI-SDFR-AT-0091</strain>
    </source>
</reference>
<dbReference type="AlphaFoldDB" id="A0A9P9K3K8"/>
<dbReference type="EMBL" id="JAGTJS010000016">
    <property type="protein sequence ID" value="KAH7246823.1"/>
    <property type="molecule type" value="Genomic_DNA"/>
</dbReference>
<dbReference type="Proteomes" id="UP000736672">
    <property type="component" value="Unassembled WGS sequence"/>
</dbReference>